<evidence type="ECO:0000313" key="2">
    <source>
        <dbReference type="EMBL" id="SJM95954.1"/>
    </source>
</evidence>
<protein>
    <submittedName>
        <fullName evidence="2">SMC domain protein</fullName>
    </submittedName>
</protein>
<dbReference type="Pfam" id="PF13558">
    <property type="entry name" value="SbcC_Walker_B"/>
    <property type="match status" value="1"/>
</dbReference>
<dbReference type="Gene3D" id="3.40.50.300">
    <property type="entry name" value="P-loop containing nucleotide triphosphate hydrolases"/>
    <property type="match status" value="2"/>
</dbReference>
<keyword evidence="3" id="KW-1185">Reference proteome</keyword>
<dbReference type="Proteomes" id="UP000195442">
    <property type="component" value="Unassembled WGS sequence"/>
</dbReference>
<evidence type="ECO:0000256" key="1">
    <source>
        <dbReference type="SAM" id="Coils"/>
    </source>
</evidence>
<accession>A0A1R4HI86</accession>
<dbReference type="InterPro" id="IPR027417">
    <property type="entry name" value="P-loop_NTPase"/>
</dbReference>
<sequence length="1074" mass="120905">MLEFSLGSEKYQTSWHAKRATGNSDQLIASEMKLVRTDTGEELATNAQQVCTRISEITGMNFRNFTRSVLLAQGDFAAFLNALDNERMDILEKIISTDIYTDYKNDILDKVAKAQKRLQHLKQDLNAVALLEPAKQEALAHDLIDFNDQQAELQLEHSKLSQQQQALIKTTEIQNQITQQEKALQTLTTQAEAVQKKVTELSKAQEALLLKDDIAALQDKQQALQHSKTTLNTYQAELKLLQEELSAVKTPLNGNIPPASNKSFAEQLQAIDRLRSQIALLSANKLSENDLWKSLETQIADKQATLTIVNSWLEEHATDVSLLDQFPEVAALKNLRIELAELEEKQKSITKGSKQASSSLKVNTATHEKDNKRIINLKHKLASAEKKLEALAEGRTLEDIEELHKDQLDRVRTYQAFTNLGLDHQKLNTSQRTGFLGLFKKAKPEINHDVEVIQQQLAVFRKDLKLEENIKLALEEAVFQNGLLKKMASDRLHLVDGKPCPLCGSNIHPYATRPPAAANTERALLDQKEKMQNLAATITRQEHLLHVAQKTAEKKRITDEKTQKIRSQWLVLSNRLNSASDDMDITNVGLMKQLLSDESLQLKNIDTLANEFRSTQKTIEKLKVLISKTQASLENLQASSQALDSDQQQRSKTHIELDNAYLKCQQDEKALAEQISTQLNSLNEKLPGAGKEDELLDRLNSRRQDYQSFRLQHKNLTDDLILLATKQNNCQTESNNYDQQIQSLSKQLHGEENVGLHLALVEKQKLIADTEQHLTQQDADTQHLQQALKEKMQATVFTTVHDVNVVLQLVEQQPEIEQRQTDLAHQIAAKNLELEKNHAQLAIESAPVESALSLEELKAQLWSISEKLKIATLEAQRAESLLADQTQLQKKYDAILVQLQNQQEVEQQALADRAQIDAENGMVFRRRVQKQITDKLLSQTNTVLEKISGRYYLRQKLSEQGLALEIEDTYQGNLRRLPKTLSGGESFIVSLALALGLSELANNGKAVDSLFIDEGFGNLDAETLYTVISTLESLHAHGKTVGVISHVESVQKRFKAQLQIVKKPNGMGMLKKAS</sequence>
<feature type="coiled-coil region" evidence="1">
    <location>
        <begin position="104"/>
        <end position="131"/>
    </location>
</feature>
<gene>
    <name evidence="2" type="ORF">CRENPOLYSF2_800001</name>
</gene>
<dbReference type="PANTHER" id="PTHR32114">
    <property type="entry name" value="ABC TRANSPORTER ABCH.3"/>
    <property type="match status" value="1"/>
</dbReference>
<dbReference type="EMBL" id="FUKJ01000447">
    <property type="protein sequence ID" value="SJM95954.1"/>
    <property type="molecule type" value="Genomic_DNA"/>
</dbReference>
<organism evidence="2 3">
    <name type="scientific">Crenothrix polyspora</name>
    <dbReference type="NCBI Taxonomy" id="360316"/>
    <lineage>
        <taxon>Bacteria</taxon>
        <taxon>Pseudomonadati</taxon>
        <taxon>Pseudomonadota</taxon>
        <taxon>Gammaproteobacteria</taxon>
        <taxon>Methylococcales</taxon>
        <taxon>Crenotrichaceae</taxon>
        <taxon>Crenothrix</taxon>
    </lineage>
</organism>
<name>A0A1R4HI86_9GAMM</name>
<dbReference type="PANTHER" id="PTHR32114:SF2">
    <property type="entry name" value="ABC TRANSPORTER ABCH.3"/>
    <property type="match status" value="1"/>
</dbReference>
<evidence type="ECO:0000313" key="3">
    <source>
        <dbReference type="Proteomes" id="UP000195442"/>
    </source>
</evidence>
<dbReference type="SUPFAM" id="SSF52540">
    <property type="entry name" value="P-loop containing nucleoside triphosphate hydrolases"/>
    <property type="match status" value="1"/>
</dbReference>
<proteinExistence type="predicted"/>
<feature type="coiled-coil region" evidence="1">
    <location>
        <begin position="332"/>
        <end position="394"/>
    </location>
</feature>
<reference evidence="3" key="1">
    <citation type="submission" date="2017-02" db="EMBL/GenBank/DDBJ databases">
        <authorList>
            <person name="Daims H."/>
        </authorList>
    </citation>
    <scope>NUCLEOTIDE SEQUENCE [LARGE SCALE GENOMIC DNA]</scope>
</reference>
<dbReference type="AlphaFoldDB" id="A0A1R4HI86"/>
<feature type="coiled-coil region" evidence="1">
    <location>
        <begin position="177"/>
        <end position="244"/>
    </location>
</feature>
<keyword evidence="1" id="KW-0175">Coiled coil</keyword>